<dbReference type="NCBIfam" id="NF040521">
    <property type="entry name" value="C45_proenzyme"/>
    <property type="match status" value="1"/>
</dbReference>
<gene>
    <name evidence="2" type="ORF">KYC_07126</name>
</gene>
<dbReference type="EMBL" id="AGUF01000031">
    <property type="protein sequence ID" value="EHK67126.1"/>
    <property type="molecule type" value="Genomic_DNA"/>
</dbReference>
<comment type="caution">
    <text evidence="2">The sequence shown here is derived from an EMBL/GenBank/DDBJ whole genome shotgun (WGS) entry which is preliminary data.</text>
</comment>
<dbReference type="PANTHER" id="PTHR34180:SF1">
    <property type="entry name" value="BETA-ALANYL-DOPAMINE_CARCININE HYDROLASE"/>
    <property type="match status" value="1"/>
</dbReference>
<keyword evidence="3" id="KW-1185">Reference proteome</keyword>
<dbReference type="AlphaFoldDB" id="H0F3S1"/>
<keyword evidence="2" id="KW-0808">Transferase</keyword>
<dbReference type="Pfam" id="PF03417">
    <property type="entry name" value="AAT"/>
    <property type="match status" value="1"/>
</dbReference>
<dbReference type="GO" id="GO:0016740">
    <property type="term" value="F:transferase activity"/>
    <property type="evidence" value="ECO:0007669"/>
    <property type="project" value="UniProtKB-KW"/>
</dbReference>
<reference evidence="2 3" key="1">
    <citation type="journal article" date="2012" name="J. Bacteriol.">
        <title>Genome sequence of the highly efficient arsenite-oxidizing bacterium Achromobacter arsenitoxydans SY8.</title>
        <authorList>
            <person name="Li X."/>
            <person name="Hu Y."/>
            <person name="Gong J."/>
            <person name="Lin Y."/>
            <person name="Johnstone L."/>
            <person name="Rensing C."/>
            <person name="Wang G."/>
        </authorList>
    </citation>
    <scope>NUCLEOTIDE SEQUENCE [LARGE SCALE GENOMIC DNA]</scope>
    <source>
        <strain evidence="2 3">SY8</strain>
    </source>
</reference>
<proteinExistence type="predicted"/>
<dbReference type="eggNOG" id="COG4927">
    <property type="taxonomic scope" value="Bacteria"/>
</dbReference>
<feature type="domain" description="Peptidase C45 hydrolase" evidence="1">
    <location>
        <begin position="107"/>
        <end position="326"/>
    </location>
</feature>
<evidence type="ECO:0000313" key="2">
    <source>
        <dbReference type="EMBL" id="EHK67126.1"/>
    </source>
</evidence>
<dbReference type="RefSeq" id="WP_008160361.1">
    <property type="nucleotide sequence ID" value="NZ_AGUF01000031.1"/>
</dbReference>
<dbReference type="OrthoDB" id="6793339at2"/>
<evidence type="ECO:0000259" key="1">
    <source>
        <dbReference type="Pfam" id="PF03417"/>
    </source>
</evidence>
<dbReference type="Gene3D" id="3.60.60.10">
    <property type="entry name" value="Penicillin V Acylase, Chain A"/>
    <property type="match status" value="1"/>
</dbReference>
<dbReference type="PANTHER" id="PTHR34180">
    <property type="entry name" value="PEPTIDASE C45"/>
    <property type="match status" value="1"/>
</dbReference>
<organism evidence="2 3">
    <name type="scientific">Achromobacter arsenitoxydans SY8</name>
    <dbReference type="NCBI Taxonomy" id="477184"/>
    <lineage>
        <taxon>Bacteria</taxon>
        <taxon>Pseudomonadati</taxon>
        <taxon>Pseudomonadota</taxon>
        <taxon>Betaproteobacteria</taxon>
        <taxon>Burkholderiales</taxon>
        <taxon>Alcaligenaceae</taxon>
        <taxon>Achromobacter</taxon>
    </lineage>
</organism>
<accession>H0F3S1</accession>
<name>H0F3S1_9BURK</name>
<evidence type="ECO:0000313" key="3">
    <source>
        <dbReference type="Proteomes" id="UP000003113"/>
    </source>
</evidence>
<protein>
    <submittedName>
        <fullName evidence="2">Acyl-coenzyme A:6-aminopenicillanic acid acyl-transferase family protein 3</fullName>
    </submittedName>
</protein>
<dbReference type="STRING" id="477184.KYC_07126"/>
<dbReference type="InterPro" id="IPR005079">
    <property type="entry name" value="Peptidase_C45_hydrolase"/>
</dbReference>
<dbReference type="Proteomes" id="UP000003113">
    <property type="component" value="Unassembled WGS sequence"/>
</dbReference>
<dbReference type="InterPro" id="IPR047801">
    <property type="entry name" value="Peptidase_C45"/>
</dbReference>
<dbReference type="InterPro" id="IPR047794">
    <property type="entry name" value="C45_proenzyme-like"/>
</dbReference>
<dbReference type="PATRIC" id="fig|477184.5.peg.1412"/>
<sequence>MAYKYVRIAGNRRQVGVALGKLARPIMAAYLDQSGAWEALRPWRGHPYVDELAQQAQAALPQVWEELEGMAEGLRMPVKDVLLWHCRGDLLHSTTDGCTSVALKAADGSRWIGHNEDGDPYLHGRCHLVDVALEGAPGYLSFYYPGSLPGHTFGANRAGLVQTINNLRTRQRHPGVPRMLLARAVLDCATLDEALDLLRGLPHSGGFHHTLAAATDPRIVSAEVTPGSVSFLEIGRRYGHANHMVHVETRGQPQIITDSSRARQNRIEGLVDGWSADSGSADMLAALLDTEGALPILRTARDDPDDENTLATAIFEIRDGEVVLRVYDRKTRADIALDVMSDPG</sequence>